<evidence type="ECO:0000256" key="4">
    <source>
        <dbReference type="ARBA" id="ARBA00023242"/>
    </source>
</evidence>
<dbReference type="GO" id="GO:0005736">
    <property type="term" value="C:RNA polymerase I complex"/>
    <property type="evidence" value="ECO:0007669"/>
    <property type="project" value="Ensembl"/>
</dbReference>
<organism evidence="8 9">
    <name type="scientific">Crocodylus porosus</name>
    <name type="common">Saltwater crocodile</name>
    <name type="synonym">Estuarine crocodile</name>
    <dbReference type="NCBI Taxonomy" id="8502"/>
    <lineage>
        <taxon>Eukaryota</taxon>
        <taxon>Metazoa</taxon>
        <taxon>Chordata</taxon>
        <taxon>Craniata</taxon>
        <taxon>Vertebrata</taxon>
        <taxon>Euteleostomi</taxon>
        <taxon>Archelosauria</taxon>
        <taxon>Archosauria</taxon>
        <taxon>Crocodylia</taxon>
        <taxon>Longirostres</taxon>
        <taxon>Crocodylidae</taxon>
        <taxon>Crocodylus</taxon>
    </lineage>
</organism>
<dbReference type="PANTHER" id="PTHR12709:SF5">
    <property type="entry name" value="DNA-DIRECTED RNA POLYMERASE I SUBUNIT RPA43"/>
    <property type="match status" value="1"/>
</dbReference>
<evidence type="ECO:0000259" key="7">
    <source>
        <dbReference type="Pfam" id="PF17875"/>
    </source>
</evidence>
<feature type="compositionally biased region" description="Basic residues" evidence="6">
    <location>
        <begin position="286"/>
        <end position="297"/>
    </location>
</feature>
<proteinExistence type="predicted"/>
<feature type="region of interest" description="Disordered" evidence="6">
    <location>
        <begin position="1"/>
        <end position="25"/>
    </location>
</feature>
<dbReference type="Gene3D" id="3.30.1490.120">
    <property type="entry name" value="RNA polymerase Rpb7-like, N-terminal domain"/>
    <property type="match status" value="1"/>
</dbReference>
<dbReference type="Ensembl" id="ENSCPRT00005025763.1">
    <property type="protein sequence ID" value="ENSCPRP00005022035.1"/>
    <property type="gene ID" value="ENSCPRG00005015351.1"/>
</dbReference>
<dbReference type="Proteomes" id="UP000594220">
    <property type="component" value="Unplaced"/>
</dbReference>
<feature type="region of interest" description="Disordered" evidence="6">
    <location>
        <begin position="273"/>
        <end position="352"/>
    </location>
</feature>
<evidence type="ECO:0000256" key="6">
    <source>
        <dbReference type="SAM" id="MobiDB-lite"/>
    </source>
</evidence>
<keyword evidence="2 5" id="KW-0240">DNA-directed RNA polymerase</keyword>
<dbReference type="AlphaFoldDB" id="A0A7M4G0U1"/>
<dbReference type="OMA" id="LWEEEPK"/>
<keyword evidence="9" id="KW-1185">Reference proteome</keyword>
<dbReference type="InterPro" id="IPR041178">
    <property type="entry name" value="RPA43_OB"/>
</dbReference>
<dbReference type="Pfam" id="PF17875">
    <property type="entry name" value="RPA43_OB"/>
    <property type="match status" value="1"/>
</dbReference>
<dbReference type="InterPro" id="IPR036898">
    <property type="entry name" value="RNA_pol_Rpb7-like_N_sf"/>
</dbReference>
<dbReference type="GeneTree" id="ENSGT00390000005553"/>
<feature type="compositionally biased region" description="Basic and acidic residues" evidence="6">
    <location>
        <begin position="327"/>
        <end position="343"/>
    </location>
</feature>
<dbReference type="GO" id="GO:1990830">
    <property type="term" value="P:cellular response to leukemia inhibitory factor"/>
    <property type="evidence" value="ECO:0007669"/>
    <property type="project" value="Ensembl"/>
</dbReference>
<keyword evidence="3 5" id="KW-0804">Transcription</keyword>
<dbReference type="Gene3D" id="2.40.50.1060">
    <property type="match status" value="1"/>
</dbReference>
<evidence type="ECO:0000256" key="1">
    <source>
        <dbReference type="ARBA" id="ARBA00004123"/>
    </source>
</evidence>
<evidence type="ECO:0000313" key="8">
    <source>
        <dbReference type="Ensembl" id="ENSCPRP00005022035.1"/>
    </source>
</evidence>
<evidence type="ECO:0000256" key="5">
    <source>
        <dbReference type="RuleBase" id="RU369086"/>
    </source>
</evidence>
<comment type="subcellular location">
    <subcellularLocation>
        <location evidence="1 5">Nucleus</location>
    </subcellularLocation>
</comment>
<dbReference type="GO" id="GO:0006362">
    <property type="term" value="P:transcription elongation by RNA polymerase I"/>
    <property type="evidence" value="ECO:0007669"/>
    <property type="project" value="TreeGrafter"/>
</dbReference>
<protein>
    <recommendedName>
        <fullName evidence="5">DNA-directed RNA polymerase subunit</fullName>
    </recommendedName>
</protein>
<reference evidence="8" key="1">
    <citation type="submission" date="2025-08" db="UniProtKB">
        <authorList>
            <consortium name="Ensembl"/>
        </authorList>
    </citation>
    <scope>IDENTIFICATION</scope>
</reference>
<keyword evidence="4 5" id="KW-0539">Nucleus</keyword>
<dbReference type="PANTHER" id="PTHR12709">
    <property type="entry name" value="DNA-DIRECTED RNA POLYMERASE II, III"/>
    <property type="match status" value="1"/>
</dbReference>
<name>A0A7M4G0U1_CROPO</name>
<evidence type="ECO:0000256" key="2">
    <source>
        <dbReference type="ARBA" id="ARBA00022478"/>
    </source>
</evidence>
<reference evidence="8" key="2">
    <citation type="submission" date="2025-09" db="UniProtKB">
        <authorList>
            <consortium name="Ensembl"/>
        </authorList>
    </citation>
    <scope>IDENTIFICATION</scope>
</reference>
<evidence type="ECO:0000313" key="9">
    <source>
        <dbReference type="Proteomes" id="UP000594220"/>
    </source>
</evidence>
<gene>
    <name evidence="8" type="primary">POLR1F</name>
</gene>
<dbReference type="GO" id="GO:0006352">
    <property type="term" value="P:DNA-templated transcription initiation"/>
    <property type="evidence" value="ECO:0007669"/>
    <property type="project" value="UniProtKB-UniRule"/>
</dbReference>
<dbReference type="InterPro" id="IPR045113">
    <property type="entry name" value="Rpb7-like"/>
</dbReference>
<accession>A0A7M4G0U1</accession>
<evidence type="ECO:0000256" key="3">
    <source>
        <dbReference type="ARBA" id="ARBA00023163"/>
    </source>
</evidence>
<sequence length="352" mass="39177">MRREERHAVGPWRRPRSPRSQRPAWRCRPSRRPATWCRAATRAWWWCRIAGTSRWRRASCTASSLASATSWTPGCCATATGAGRGGTSMGGGRFKPLAVSLSCCSYSLGGVPLAYSHVKIVGALGDIHDDQGSIHLHIEADFVVFTPQKGTKLVGVINKIVPSHIGCLIHGCFNASIPKHDCVSAEQQDLGLKIGDTLEFEVSRLDSDAAGMFFIWGRLTKDSLKSKCPETVTEDTNRNETKKKHKKNGTVNCEGDSNLGEVVDDADTAVREHAEEQNPDVVNGLSHKKTKKKKKHKQENQEPVLPGSDTSDYQSDHKKEKRKKRKYCEENHELSQLTEEPKATKRKKQHTD</sequence>
<feature type="region of interest" description="Disordered" evidence="6">
    <location>
        <begin position="228"/>
        <end position="261"/>
    </location>
</feature>
<feature type="domain" description="RPA43 OB" evidence="7">
    <location>
        <begin position="147"/>
        <end position="282"/>
    </location>
</feature>
<comment type="function">
    <text evidence="5">DNA-dependent RNA polymerase which catalyzes the transcription of DNA into RNA using the four ribonucleoside triphosphates as substrates.</text>
</comment>